<name>A0A0A3IAD2_9BACI</name>
<accession>A0A0A3IAD2</accession>
<gene>
    <name evidence="2" type="ORF">CD32_20325</name>
</gene>
<dbReference type="eggNOG" id="COG0673">
    <property type="taxonomic scope" value="Bacteria"/>
</dbReference>
<dbReference type="RefSeq" id="WP_036158393.1">
    <property type="nucleotide sequence ID" value="NZ_AVCX01000001.1"/>
</dbReference>
<dbReference type="Gene3D" id="3.40.50.720">
    <property type="entry name" value="NAD(P)-binding Rossmann-like Domain"/>
    <property type="match status" value="1"/>
</dbReference>
<dbReference type="InterPro" id="IPR000683">
    <property type="entry name" value="Gfo/Idh/MocA-like_OxRdtase_N"/>
</dbReference>
<dbReference type="SUPFAM" id="SSF51735">
    <property type="entry name" value="NAD(P)-binding Rossmann-fold domains"/>
    <property type="match status" value="1"/>
</dbReference>
<feature type="domain" description="Gfo/Idh/MocA-like oxidoreductase N-terminal" evidence="1">
    <location>
        <begin position="47"/>
        <end position="129"/>
    </location>
</feature>
<dbReference type="OrthoDB" id="128220at2"/>
<evidence type="ECO:0000313" key="3">
    <source>
        <dbReference type="Proteomes" id="UP000030437"/>
    </source>
</evidence>
<dbReference type="AlphaFoldDB" id="A0A0A3IAD2"/>
<proteinExistence type="predicted"/>
<dbReference type="EMBL" id="JPVP01000060">
    <property type="protein sequence ID" value="KGR81694.1"/>
    <property type="molecule type" value="Genomic_DNA"/>
</dbReference>
<organism evidence="2 3">
    <name type="scientific">Lysinibacillus odysseyi 34hs-1 = NBRC 100172</name>
    <dbReference type="NCBI Taxonomy" id="1220589"/>
    <lineage>
        <taxon>Bacteria</taxon>
        <taxon>Bacillati</taxon>
        <taxon>Bacillota</taxon>
        <taxon>Bacilli</taxon>
        <taxon>Bacillales</taxon>
        <taxon>Bacillaceae</taxon>
        <taxon>Lysinibacillus</taxon>
    </lineage>
</organism>
<dbReference type="STRING" id="1220589.CD32_20325"/>
<keyword evidence="3" id="KW-1185">Reference proteome</keyword>
<dbReference type="Pfam" id="PF01408">
    <property type="entry name" value="GFO_IDH_MocA"/>
    <property type="match status" value="1"/>
</dbReference>
<dbReference type="GO" id="GO:0000166">
    <property type="term" value="F:nucleotide binding"/>
    <property type="evidence" value="ECO:0007669"/>
    <property type="project" value="InterPro"/>
</dbReference>
<comment type="caution">
    <text evidence="2">The sequence shown here is derived from an EMBL/GenBank/DDBJ whole genome shotgun (WGS) entry which is preliminary data.</text>
</comment>
<evidence type="ECO:0000259" key="1">
    <source>
        <dbReference type="Pfam" id="PF01408"/>
    </source>
</evidence>
<reference evidence="2 3" key="1">
    <citation type="submission" date="2014-02" db="EMBL/GenBank/DDBJ databases">
        <title>Draft genome sequence of Lysinibacillus odysseyi NBRC 100172.</title>
        <authorList>
            <person name="Zhang F."/>
            <person name="Wang G."/>
            <person name="Zhang L."/>
        </authorList>
    </citation>
    <scope>NUCLEOTIDE SEQUENCE [LARGE SCALE GENOMIC DNA]</scope>
    <source>
        <strain evidence="2 3">NBRC 100172</strain>
    </source>
</reference>
<protein>
    <recommendedName>
        <fullName evidence="1">Gfo/Idh/MocA-like oxidoreductase N-terminal domain-containing protein</fullName>
    </recommendedName>
</protein>
<evidence type="ECO:0000313" key="2">
    <source>
        <dbReference type="EMBL" id="KGR81694.1"/>
    </source>
</evidence>
<sequence length="283" mass="33466">MKIGLIGNDTTHVAIFAHMLHDVTNCYYHPEASFVGYIKACSEDMQISKDRAHYFENLLEAFHIPCYEEIEKLNEKVDAWMIVTIDGSNHLDWFEKIAAFQKPVYIDKPMTISISSFERMMELADTFGTPVFSSSSLRFSDILKSFEKNEVKSLYAFGPLPFQDKMPGYYWYGIHTLEWIDEVFNAEVESFTRQKYGDYEILLMQFEDGRQVIFRGEYKWNDKFGGVVHYKDEPIILQFWKMEKPYYASLLEHIIDFFQTGRPPVNLTRTRRILQWIEEINKL</sequence>
<dbReference type="Proteomes" id="UP000030437">
    <property type="component" value="Unassembled WGS sequence"/>
</dbReference>
<dbReference type="InterPro" id="IPR036291">
    <property type="entry name" value="NAD(P)-bd_dom_sf"/>
</dbReference>